<evidence type="ECO:0000313" key="3">
    <source>
        <dbReference type="Proteomes" id="UP000477488"/>
    </source>
</evidence>
<feature type="region of interest" description="Disordered" evidence="1">
    <location>
        <begin position="130"/>
        <end position="163"/>
    </location>
</feature>
<proteinExistence type="predicted"/>
<accession>A0A6L5XMY6</accession>
<dbReference type="PANTHER" id="PTHR36456:SF1">
    <property type="entry name" value="UPF0232 PROTEIN SCO3875"/>
    <property type="match status" value="1"/>
</dbReference>
<feature type="region of interest" description="Disordered" evidence="1">
    <location>
        <begin position="1"/>
        <end position="27"/>
    </location>
</feature>
<dbReference type="RefSeq" id="WP_154512088.1">
    <property type="nucleotide sequence ID" value="NZ_JAXELC010000023.1"/>
</dbReference>
<protein>
    <submittedName>
        <fullName evidence="2">DUF721 domain-containing protein</fullName>
    </submittedName>
</protein>
<name>A0A6L5XMY6_9BACT</name>
<keyword evidence="3" id="KW-1185">Reference proteome</keyword>
<comment type="caution">
    <text evidence="2">The sequence shown here is derived from an EMBL/GenBank/DDBJ whole genome shotgun (WGS) entry which is preliminary data.</text>
</comment>
<dbReference type="Proteomes" id="UP000477488">
    <property type="component" value="Unassembled WGS sequence"/>
</dbReference>
<sequence>MKQQPQTQRPMRNLTRRGPRPRRKGGGPALAGDLLAALLAALGGGAERARLSLLWQNWEQVMGPELAPLALPLGHHKDMLLIGAEDAMLMQELHLMSGEILERVNAFMENPFFTSVKVTLVLGKNVLNTAAPPSPTEETSRGEQSDAQPTLRPVRPSGSFLAGMDPASPVARCYARFAGKQADGTPQNPSQENATS</sequence>
<evidence type="ECO:0000256" key="1">
    <source>
        <dbReference type="SAM" id="MobiDB-lite"/>
    </source>
</evidence>
<reference evidence="2 3" key="1">
    <citation type="submission" date="2019-09" db="EMBL/GenBank/DDBJ databases">
        <title>In-depth cultivation of the pig gut microbiome towards novel bacterial diversity and tailored functional studies.</title>
        <authorList>
            <person name="Wylensek D."/>
            <person name="Hitch T.C.A."/>
            <person name="Clavel T."/>
        </authorList>
    </citation>
    <scope>NUCLEOTIDE SEQUENCE [LARGE SCALE GENOMIC DNA]</scope>
    <source>
        <strain evidence="2 3">PG-178-WT-4</strain>
    </source>
</reference>
<organism evidence="2 3">
    <name type="scientific">Desulfovibrio porci</name>
    <dbReference type="NCBI Taxonomy" id="2605782"/>
    <lineage>
        <taxon>Bacteria</taxon>
        <taxon>Pseudomonadati</taxon>
        <taxon>Thermodesulfobacteriota</taxon>
        <taxon>Desulfovibrionia</taxon>
        <taxon>Desulfovibrionales</taxon>
        <taxon>Desulfovibrionaceae</taxon>
        <taxon>Desulfovibrio</taxon>
    </lineage>
</organism>
<dbReference type="AlphaFoldDB" id="A0A6L5XMY6"/>
<evidence type="ECO:0000313" key="2">
    <source>
        <dbReference type="EMBL" id="MSS28578.1"/>
    </source>
</evidence>
<gene>
    <name evidence="2" type="ORF">FYJ44_11165</name>
</gene>
<feature type="compositionally biased region" description="Polar residues" evidence="1">
    <location>
        <begin position="1"/>
        <end position="10"/>
    </location>
</feature>
<dbReference type="EMBL" id="VUMH01000011">
    <property type="protein sequence ID" value="MSS28578.1"/>
    <property type="molecule type" value="Genomic_DNA"/>
</dbReference>
<dbReference type="InterPro" id="IPR007922">
    <property type="entry name" value="DciA-like"/>
</dbReference>
<dbReference type="Pfam" id="PF05258">
    <property type="entry name" value="DciA"/>
    <property type="match status" value="1"/>
</dbReference>
<dbReference type="PANTHER" id="PTHR36456">
    <property type="entry name" value="UPF0232 PROTEIN SCO3875"/>
    <property type="match status" value="1"/>
</dbReference>
<feature type="compositionally biased region" description="Basic residues" evidence="1">
    <location>
        <begin position="14"/>
        <end position="25"/>
    </location>
</feature>